<accession>A0ABR7DHZ6</accession>
<proteinExistence type="predicted"/>
<reference evidence="1 2" key="1">
    <citation type="submission" date="2020-08" db="EMBL/GenBank/DDBJ databases">
        <title>Genome public.</title>
        <authorList>
            <person name="Liu C."/>
            <person name="Sun Q."/>
        </authorList>
    </citation>
    <scope>NUCLEOTIDE SEQUENCE [LARGE SCALE GENOMIC DNA]</scope>
    <source>
        <strain evidence="1 2">NSJ-6</strain>
    </source>
</reference>
<organism evidence="1 2">
    <name type="scientific">Clostridium hominis</name>
    <dbReference type="NCBI Taxonomy" id="2763036"/>
    <lineage>
        <taxon>Bacteria</taxon>
        <taxon>Bacillati</taxon>
        <taxon>Bacillota</taxon>
        <taxon>Clostridia</taxon>
        <taxon>Eubacteriales</taxon>
        <taxon>Clostridiaceae</taxon>
        <taxon>Clostridium</taxon>
    </lineage>
</organism>
<sequence length="52" mass="6377">MVIGNTKKVLFKIIPYEYRRLELYLEKMALKGWKFEYIEGEEEQCLSLMRNM</sequence>
<dbReference type="Proteomes" id="UP000596929">
    <property type="component" value="Unassembled WGS sequence"/>
</dbReference>
<name>A0ABR7DHZ6_9CLOT</name>
<dbReference type="RefSeq" id="WP_186860774.1">
    <property type="nucleotide sequence ID" value="NZ_JACOOO010000038.1"/>
</dbReference>
<keyword evidence="2" id="KW-1185">Reference proteome</keyword>
<evidence type="ECO:0000313" key="1">
    <source>
        <dbReference type="EMBL" id="MBC5630468.1"/>
    </source>
</evidence>
<dbReference type="EMBL" id="JACOOO010000038">
    <property type="protein sequence ID" value="MBC5630468.1"/>
    <property type="molecule type" value="Genomic_DNA"/>
</dbReference>
<gene>
    <name evidence="1" type="ORF">H8S20_16535</name>
</gene>
<protein>
    <recommendedName>
        <fullName evidence="3">DUF4177 domain-containing protein</fullName>
    </recommendedName>
</protein>
<evidence type="ECO:0008006" key="3">
    <source>
        <dbReference type="Google" id="ProtNLM"/>
    </source>
</evidence>
<comment type="caution">
    <text evidence="1">The sequence shown here is derived from an EMBL/GenBank/DDBJ whole genome shotgun (WGS) entry which is preliminary data.</text>
</comment>
<evidence type="ECO:0000313" key="2">
    <source>
        <dbReference type="Proteomes" id="UP000596929"/>
    </source>
</evidence>